<feature type="transmembrane region" description="Helical" evidence="1">
    <location>
        <begin position="265"/>
        <end position="282"/>
    </location>
</feature>
<comment type="caution">
    <text evidence="3">The sequence shown here is derived from an EMBL/GenBank/DDBJ whole genome shotgun (WGS) entry which is preliminary data.</text>
</comment>
<keyword evidence="1" id="KW-0812">Transmembrane</keyword>
<evidence type="ECO:0000259" key="2">
    <source>
        <dbReference type="Pfam" id="PF12770"/>
    </source>
</evidence>
<accession>A0ABU4UPZ6</accession>
<protein>
    <submittedName>
        <fullName evidence="3">CHAT domain-containing protein</fullName>
    </submittedName>
</protein>
<dbReference type="Pfam" id="PF12770">
    <property type="entry name" value="CHAT"/>
    <property type="match status" value="1"/>
</dbReference>
<evidence type="ECO:0000313" key="3">
    <source>
        <dbReference type="EMBL" id="MDX8141566.1"/>
    </source>
</evidence>
<feature type="transmembrane region" description="Helical" evidence="1">
    <location>
        <begin position="73"/>
        <end position="91"/>
    </location>
</feature>
<sequence length="1048" mass="112466">MTVDEPTTAWKAFLDLWRNWPVFPRLLWLVVRPLCTVVAVVCCALGWIGGASVLGSVGAALLVALVRPVRHPWIAILLAVVVFPVSWVAAAAVLVRAVAGVVAMILAGGTWRGGLDVVRRGRAALFVVDSPEQLEQNLRDALRSGADSLDALDTAFELWSATWACADVVRLARVTWMLAKGLLLGRWPWTAAPALEVRLLRLAIAESSIDRGLQLAVVTIVVVTLLLTGLTTTGTLFGWVLPAWVSLLPAAWVARLIASRPKINTLPITGTVLVVVAGFWLYGWEFVRLAGCGIAVGLPLGVMAETLKTRMLGPKEPAPRLPLGVGGSAARDVWASARIAMEQGRPRIAARLWRTLTHDHHPPAVSAAAFAALAHVNLADGAVQAAVSDAQQARDRLSHAKRVRPQVVGTAGRVLLAAGDTDAATELLGEAFAAGQHRRDPLISTAMARVLALHDNADEALRLLNESAGGLLRSGNLREMVDSELTVIALISTRIGPAETENRLQQLLSFDMNKLDGLGDQQVIALRSTMGRIYLFLGRVQLGMTKYGTAAANLRTAINMLTLPSDGFDQAVARILLGTGLNRANRYHGLPEVTAGVRQLESLRGQLAAGAHRSRLIIRHDEVYDRAFDTLVRLQNNDGTVAVHAFELAESLKRSALATMLREPGIELSDRVRELKHQISEVEERGQVASDGHRRELTEALSDRFASAYLPEPVDVTALRAALHDVHCVVYHMSEVSAERAVGHVVWMPPTGLGVVRRIEVTDRAVLAILNTEDRDARHGVMAALESPEEIVRWQLAAKALLPTELRAAMMAAAHPLTLVVVPGAELSALPWAALRLDDGRTALEAAVIQLTPTLAMLQRRVNRASPGGEVLAYLNPSVDRRAVGEVLPDLTHRPISSRNAMLAALRARTAAGVYIAAHGEGTGLEQHVAFHDGSLSAATSLEEPWPTWAVFQSCFVGEVRVTTGDDPLGLPVSCLLGGAEGVIGGVIAINMIAARELCPAVVRGLAGGKHPAVALRDAQLDYFTSSRLRSPARWAGLVCLSRTLARP</sequence>
<evidence type="ECO:0000313" key="4">
    <source>
        <dbReference type="Proteomes" id="UP001285352"/>
    </source>
</evidence>
<dbReference type="InterPro" id="IPR011990">
    <property type="entry name" value="TPR-like_helical_dom_sf"/>
</dbReference>
<dbReference type="Proteomes" id="UP001285352">
    <property type="component" value="Unassembled WGS sequence"/>
</dbReference>
<dbReference type="InterPro" id="IPR024983">
    <property type="entry name" value="CHAT_dom"/>
</dbReference>
<keyword evidence="1" id="KW-1133">Transmembrane helix</keyword>
<keyword evidence="4" id="KW-1185">Reference proteome</keyword>
<dbReference type="Gene3D" id="1.25.40.10">
    <property type="entry name" value="Tetratricopeptide repeat domain"/>
    <property type="match status" value="1"/>
</dbReference>
<name>A0ABU4UPZ6_9PSEU</name>
<dbReference type="EMBL" id="JAXAVU010000004">
    <property type="protein sequence ID" value="MDX8141566.1"/>
    <property type="molecule type" value="Genomic_DNA"/>
</dbReference>
<reference evidence="3 4" key="1">
    <citation type="submission" date="2023-11" db="EMBL/GenBank/DDBJ databases">
        <title>Lentzea sokolovensis, sp. nov., Lentzea kristufkii, sp. nov., and Lentzea miocenensis, sp. nov., rare actinobacteria from Sokolov Coal Basin, Miocene lacustrine sediment, Czech Republic.</title>
        <authorList>
            <person name="Lara A."/>
            <person name="Kotroba L."/>
            <person name="Nouioui I."/>
            <person name="Neumann-Schaal M."/>
            <person name="Mast Y."/>
            <person name="Chronakova A."/>
        </authorList>
    </citation>
    <scope>NUCLEOTIDE SEQUENCE [LARGE SCALE GENOMIC DNA]</scope>
    <source>
        <strain evidence="3 4">BCCO 10_0061</strain>
    </source>
</reference>
<feature type="domain" description="CHAT" evidence="2">
    <location>
        <begin position="798"/>
        <end position="1041"/>
    </location>
</feature>
<keyword evidence="1" id="KW-0472">Membrane</keyword>
<proteinExistence type="predicted"/>
<feature type="transmembrane region" description="Helical" evidence="1">
    <location>
        <begin position="37"/>
        <end position="66"/>
    </location>
</feature>
<organism evidence="3 4">
    <name type="scientific">Lentzea sokolovensis</name>
    <dbReference type="NCBI Taxonomy" id="3095429"/>
    <lineage>
        <taxon>Bacteria</taxon>
        <taxon>Bacillati</taxon>
        <taxon>Actinomycetota</taxon>
        <taxon>Actinomycetes</taxon>
        <taxon>Pseudonocardiales</taxon>
        <taxon>Pseudonocardiaceae</taxon>
        <taxon>Lentzea</taxon>
    </lineage>
</organism>
<feature type="transmembrane region" description="Helical" evidence="1">
    <location>
        <begin position="212"/>
        <end position="230"/>
    </location>
</feature>
<feature type="transmembrane region" description="Helical" evidence="1">
    <location>
        <begin position="236"/>
        <end position="258"/>
    </location>
</feature>
<evidence type="ECO:0000256" key="1">
    <source>
        <dbReference type="SAM" id="Phobius"/>
    </source>
</evidence>
<dbReference type="RefSeq" id="WP_319973892.1">
    <property type="nucleotide sequence ID" value="NZ_JAXAVU010000004.1"/>
</dbReference>
<gene>
    <name evidence="3" type="ORF">SK854_05540</name>
</gene>